<feature type="region of interest" description="Disordered" evidence="3">
    <location>
        <begin position="136"/>
        <end position="180"/>
    </location>
</feature>
<accession>A0A4R4Z0J3</accession>
<sequence>MPESQVVGPPHGIRDDRLSTVMKMSAHGQMSGAATRAARARTRPLIAAAIPLGVIAAGTILSPALADPGGQQALCFGQKATIVAQPGTPTIGTAGPDVIVGTDGPDTIDGGHGDDRICGLEGDDVLLGGLGNNLIDGGPGGDTMRSGPGTGSATAPEAEDRRGAQHTPAVEPAAGPSAGAVACSPLGIPAGGPQRCA</sequence>
<evidence type="ECO:0000256" key="2">
    <source>
        <dbReference type="ARBA" id="ARBA00022525"/>
    </source>
</evidence>
<dbReference type="Gene3D" id="2.150.10.10">
    <property type="entry name" value="Serralysin-like metalloprotease, C-terminal"/>
    <property type="match status" value="1"/>
</dbReference>
<name>A0A4R4Z0J3_9ACTN</name>
<evidence type="ECO:0000256" key="4">
    <source>
        <dbReference type="SAM" id="Phobius"/>
    </source>
</evidence>
<dbReference type="OrthoDB" id="4305075at2"/>
<dbReference type="InterPro" id="IPR011049">
    <property type="entry name" value="Serralysin-like_metalloprot_C"/>
</dbReference>
<dbReference type="Proteomes" id="UP000295302">
    <property type="component" value="Unassembled WGS sequence"/>
</dbReference>
<keyword evidence="4" id="KW-1133">Transmembrane helix</keyword>
<dbReference type="GO" id="GO:0005576">
    <property type="term" value="C:extracellular region"/>
    <property type="evidence" value="ECO:0007669"/>
    <property type="project" value="UniProtKB-SubCell"/>
</dbReference>
<evidence type="ECO:0000313" key="5">
    <source>
        <dbReference type="EMBL" id="TDD49532.1"/>
    </source>
</evidence>
<dbReference type="AlphaFoldDB" id="A0A4R4Z0J3"/>
<keyword evidence="2" id="KW-0964">Secreted</keyword>
<protein>
    <recommendedName>
        <fullName evidence="7">Calcium-binding protein</fullName>
    </recommendedName>
</protein>
<keyword evidence="4" id="KW-0812">Transmembrane</keyword>
<comment type="subcellular location">
    <subcellularLocation>
        <location evidence="1">Secreted</location>
    </subcellularLocation>
</comment>
<dbReference type="Pfam" id="PF00353">
    <property type="entry name" value="HemolysinCabind"/>
    <property type="match status" value="1"/>
</dbReference>
<evidence type="ECO:0000256" key="3">
    <source>
        <dbReference type="SAM" id="MobiDB-lite"/>
    </source>
</evidence>
<dbReference type="GO" id="GO:0005509">
    <property type="term" value="F:calcium ion binding"/>
    <property type="evidence" value="ECO:0007669"/>
    <property type="project" value="InterPro"/>
</dbReference>
<dbReference type="PANTHER" id="PTHR38340">
    <property type="entry name" value="S-LAYER PROTEIN"/>
    <property type="match status" value="1"/>
</dbReference>
<dbReference type="PRINTS" id="PR00313">
    <property type="entry name" value="CABNDNGRPT"/>
</dbReference>
<dbReference type="EMBL" id="SMKQ01000031">
    <property type="protein sequence ID" value="TDD49532.1"/>
    <property type="molecule type" value="Genomic_DNA"/>
</dbReference>
<organism evidence="5 6">
    <name type="scientific">Nonomuraea terrae</name>
    <dbReference type="NCBI Taxonomy" id="2530383"/>
    <lineage>
        <taxon>Bacteria</taxon>
        <taxon>Bacillati</taxon>
        <taxon>Actinomycetota</taxon>
        <taxon>Actinomycetes</taxon>
        <taxon>Streptosporangiales</taxon>
        <taxon>Streptosporangiaceae</taxon>
        <taxon>Nonomuraea</taxon>
    </lineage>
</organism>
<comment type="caution">
    <text evidence="5">The sequence shown here is derived from an EMBL/GenBank/DDBJ whole genome shotgun (WGS) entry which is preliminary data.</text>
</comment>
<dbReference type="InterPro" id="IPR050557">
    <property type="entry name" value="RTX_toxin/Mannuronan_C5-epim"/>
</dbReference>
<evidence type="ECO:0000256" key="1">
    <source>
        <dbReference type="ARBA" id="ARBA00004613"/>
    </source>
</evidence>
<keyword evidence="4" id="KW-0472">Membrane</keyword>
<feature type="transmembrane region" description="Helical" evidence="4">
    <location>
        <begin position="45"/>
        <end position="66"/>
    </location>
</feature>
<reference evidence="5 6" key="1">
    <citation type="submission" date="2019-03" db="EMBL/GenBank/DDBJ databases">
        <title>Draft genome sequences of novel Actinobacteria.</title>
        <authorList>
            <person name="Sahin N."/>
            <person name="Ay H."/>
            <person name="Saygin H."/>
        </authorList>
    </citation>
    <scope>NUCLEOTIDE SEQUENCE [LARGE SCALE GENOMIC DNA]</scope>
    <source>
        <strain evidence="5 6">CH32</strain>
    </source>
</reference>
<dbReference type="InterPro" id="IPR001343">
    <property type="entry name" value="Hemolysn_Ca-bd"/>
</dbReference>
<keyword evidence="6" id="KW-1185">Reference proteome</keyword>
<gene>
    <name evidence="5" type="ORF">E1286_13630</name>
</gene>
<proteinExistence type="predicted"/>
<evidence type="ECO:0008006" key="7">
    <source>
        <dbReference type="Google" id="ProtNLM"/>
    </source>
</evidence>
<dbReference type="PANTHER" id="PTHR38340:SF1">
    <property type="entry name" value="S-LAYER PROTEIN"/>
    <property type="match status" value="1"/>
</dbReference>
<evidence type="ECO:0000313" key="6">
    <source>
        <dbReference type="Proteomes" id="UP000295302"/>
    </source>
</evidence>
<dbReference type="SUPFAM" id="SSF51120">
    <property type="entry name" value="beta-Roll"/>
    <property type="match status" value="1"/>
</dbReference>